<sequence>MGKSLMFNARSRMPVPATELFAWHAREGALERLTPPWESMELVERTGEGIREGARAVVRVRIGPVSQTLVARHTKYIEGSLFQDTMESGPFPRWVHNHRMWPEPPDASVLEDDLEYQLPMGALGQGVGGGIARKRLERMFAYRHTVTREDLRRHASFASRGPLTVAVTGASGLVGKSLLPFLTTGGHQVRRMVRGRPNAARGDVAWDPDKGEVDTAALEGVDAVVHLAGENVAQRWTPEAQERIRKSRNQGTRTLCEALARMQRKPKVLVSAAAIGFYGDRGNEVVTEASPSGEGFLASVCRDWEAATAPAEEAGIRVVRLRIGVVLDARGGALAELVTPFKLGGGGRVGSGQQWFSWVSMEDVLGLIQFALFTPELRGPVNAVAPHAVRQEEFAKTLGRVLSRPAVMPLPAVAVRAMFGQMGQEVLLEGVHVRPEVAERHGYTFTHLELEGALRFTLGRTTAGPQFTLGPAPEQP</sequence>
<dbReference type="InterPro" id="IPR005031">
    <property type="entry name" value="COQ10_START"/>
</dbReference>
<reference evidence="6 7" key="1">
    <citation type="submission" date="2023-12" db="EMBL/GenBank/DDBJ databases">
        <title>the genome sequence of Hyalangium sp. s54d21.</title>
        <authorList>
            <person name="Zhang X."/>
        </authorList>
    </citation>
    <scope>NUCLEOTIDE SEQUENCE [LARGE SCALE GENOMIC DNA]</scope>
    <source>
        <strain evidence="7">s54d21</strain>
    </source>
</reference>
<dbReference type="Pfam" id="PF08338">
    <property type="entry name" value="DUF1731"/>
    <property type="match status" value="1"/>
</dbReference>
<evidence type="ECO:0000259" key="5">
    <source>
        <dbReference type="Pfam" id="PF08338"/>
    </source>
</evidence>
<keyword evidence="7" id="KW-1185">Reference proteome</keyword>
<dbReference type="Pfam" id="PF01370">
    <property type="entry name" value="Epimerase"/>
    <property type="match status" value="1"/>
</dbReference>
<dbReference type="InterPro" id="IPR013549">
    <property type="entry name" value="DUF1731"/>
</dbReference>
<evidence type="ECO:0000259" key="4">
    <source>
        <dbReference type="Pfam" id="PF03364"/>
    </source>
</evidence>
<proteinExistence type="inferred from homology"/>
<dbReference type="Gene3D" id="3.30.530.20">
    <property type="match status" value="1"/>
</dbReference>
<accession>A0ABU5H7K9</accession>
<feature type="domain" description="Coenzyme Q-binding protein COQ10 START" evidence="4">
    <location>
        <begin position="13"/>
        <end position="139"/>
    </location>
</feature>
<dbReference type="Pfam" id="PF03364">
    <property type="entry name" value="Polyketide_cyc"/>
    <property type="match status" value="1"/>
</dbReference>
<evidence type="ECO:0000256" key="2">
    <source>
        <dbReference type="ARBA" id="ARBA00009353"/>
    </source>
</evidence>
<dbReference type="NCBIfam" id="TIGR01777">
    <property type="entry name" value="yfcH"/>
    <property type="match status" value="1"/>
</dbReference>
<dbReference type="InterPro" id="IPR001509">
    <property type="entry name" value="Epimerase_deHydtase"/>
</dbReference>
<dbReference type="Proteomes" id="UP001291309">
    <property type="component" value="Unassembled WGS sequence"/>
</dbReference>
<comment type="similarity">
    <text evidence="1">Belongs to the ribosome association toxin RatA family.</text>
</comment>
<dbReference type="Gene3D" id="3.40.50.720">
    <property type="entry name" value="NAD(P)-binding Rossmann-like Domain"/>
    <property type="match status" value="1"/>
</dbReference>
<feature type="domain" description="DUF1731" evidence="5">
    <location>
        <begin position="410"/>
        <end position="455"/>
    </location>
</feature>
<dbReference type="InterPro" id="IPR023393">
    <property type="entry name" value="START-like_dom_sf"/>
</dbReference>
<feature type="domain" description="NAD-dependent epimerase/dehydratase" evidence="3">
    <location>
        <begin position="165"/>
        <end position="374"/>
    </location>
</feature>
<dbReference type="CDD" id="cd07820">
    <property type="entry name" value="SRPBCC_3"/>
    <property type="match status" value="1"/>
</dbReference>
<dbReference type="InterPro" id="IPR036291">
    <property type="entry name" value="NAD(P)-bd_dom_sf"/>
</dbReference>
<comment type="caution">
    <text evidence="6">The sequence shown here is derived from an EMBL/GenBank/DDBJ whole genome shotgun (WGS) entry which is preliminary data.</text>
</comment>
<evidence type="ECO:0000313" key="7">
    <source>
        <dbReference type="Proteomes" id="UP001291309"/>
    </source>
</evidence>
<gene>
    <name evidence="6" type="ORF">SYV04_22075</name>
</gene>
<dbReference type="SUPFAM" id="SSF55961">
    <property type="entry name" value="Bet v1-like"/>
    <property type="match status" value="1"/>
</dbReference>
<protein>
    <submittedName>
        <fullName evidence="6">TIGR01777 family oxidoreductase</fullName>
    </submittedName>
</protein>
<comment type="similarity">
    <text evidence="2">Belongs to the NAD(P)-dependent epimerase/dehydratase family. SDR39U1 subfamily.</text>
</comment>
<name>A0ABU5H7K9_9BACT</name>
<dbReference type="PANTHER" id="PTHR11092:SF0">
    <property type="entry name" value="EPIMERASE FAMILY PROTEIN SDR39U1"/>
    <property type="match status" value="1"/>
</dbReference>
<dbReference type="InterPro" id="IPR010099">
    <property type="entry name" value="SDR39U1"/>
</dbReference>
<dbReference type="SUPFAM" id="SSF51735">
    <property type="entry name" value="NAD(P)-binding Rossmann-fold domains"/>
    <property type="match status" value="1"/>
</dbReference>
<dbReference type="PANTHER" id="PTHR11092">
    <property type="entry name" value="SUGAR NUCLEOTIDE EPIMERASE RELATED"/>
    <property type="match status" value="1"/>
</dbReference>
<dbReference type="EMBL" id="JAXIVS010000007">
    <property type="protein sequence ID" value="MDY7229117.1"/>
    <property type="molecule type" value="Genomic_DNA"/>
</dbReference>
<dbReference type="RefSeq" id="WP_321547838.1">
    <property type="nucleotide sequence ID" value="NZ_JAXIVS010000007.1"/>
</dbReference>
<organism evidence="6 7">
    <name type="scientific">Hyalangium rubrum</name>
    <dbReference type="NCBI Taxonomy" id="3103134"/>
    <lineage>
        <taxon>Bacteria</taxon>
        <taxon>Pseudomonadati</taxon>
        <taxon>Myxococcota</taxon>
        <taxon>Myxococcia</taxon>
        <taxon>Myxococcales</taxon>
        <taxon>Cystobacterineae</taxon>
        <taxon>Archangiaceae</taxon>
        <taxon>Hyalangium</taxon>
    </lineage>
</organism>
<evidence type="ECO:0000256" key="1">
    <source>
        <dbReference type="ARBA" id="ARBA00008918"/>
    </source>
</evidence>
<evidence type="ECO:0000259" key="3">
    <source>
        <dbReference type="Pfam" id="PF01370"/>
    </source>
</evidence>
<evidence type="ECO:0000313" key="6">
    <source>
        <dbReference type="EMBL" id="MDY7229117.1"/>
    </source>
</evidence>